<evidence type="ECO:0000256" key="2">
    <source>
        <dbReference type="ARBA" id="ARBA00022737"/>
    </source>
</evidence>
<dbReference type="SMART" id="SM00369">
    <property type="entry name" value="LRR_TYP"/>
    <property type="match status" value="2"/>
</dbReference>
<protein>
    <submittedName>
        <fullName evidence="3">Uncharacterized protein YwqG</fullName>
    </submittedName>
</protein>
<organism evidence="3 4">
    <name type="scientific">Chitinophaga japonensis</name>
    <name type="common">Flexibacter japonensis</name>
    <dbReference type="NCBI Taxonomy" id="104662"/>
    <lineage>
        <taxon>Bacteria</taxon>
        <taxon>Pseudomonadati</taxon>
        <taxon>Bacteroidota</taxon>
        <taxon>Chitinophagia</taxon>
        <taxon>Chitinophagales</taxon>
        <taxon>Chitinophagaceae</taxon>
        <taxon>Chitinophaga</taxon>
    </lineage>
</organism>
<accession>A0A562T6L5</accession>
<dbReference type="EMBL" id="VLLG01000003">
    <property type="protein sequence ID" value="TWI88640.1"/>
    <property type="molecule type" value="Genomic_DNA"/>
</dbReference>
<dbReference type="InterPro" id="IPR035948">
    <property type="entry name" value="YwqG-like_sf"/>
</dbReference>
<keyword evidence="2" id="KW-0677">Repeat</keyword>
<dbReference type="Gene3D" id="2.30.320.10">
    <property type="entry name" value="YwqG-like"/>
    <property type="match status" value="1"/>
</dbReference>
<keyword evidence="1" id="KW-0433">Leucine-rich repeat</keyword>
<evidence type="ECO:0000313" key="3">
    <source>
        <dbReference type="EMBL" id="TWI88640.1"/>
    </source>
</evidence>
<dbReference type="PANTHER" id="PTHR48051">
    <property type="match status" value="1"/>
</dbReference>
<dbReference type="InterPro" id="IPR050216">
    <property type="entry name" value="LRR_domain-containing"/>
</dbReference>
<dbReference type="AlphaFoldDB" id="A0A562T6L5"/>
<dbReference type="InterPro" id="IPR003591">
    <property type="entry name" value="Leu-rich_rpt_typical-subtyp"/>
</dbReference>
<name>A0A562T6L5_CHIJA</name>
<reference evidence="3 4" key="1">
    <citation type="journal article" date="2013" name="Stand. Genomic Sci.">
        <title>Genomic Encyclopedia of Type Strains, Phase I: The one thousand microbial genomes (KMG-I) project.</title>
        <authorList>
            <person name="Kyrpides N.C."/>
            <person name="Woyke T."/>
            <person name="Eisen J.A."/>
            <person name="Garrity G."/>
            <person name="Lilburn T.G."/>
            <person name="Beck B.J."/>
            <person name="Whitman W.B."/>
            <person name="Hugenholtz P."/>
            <person name="Klenk H.P."/>
        </authorList>
    </citation>
    <scope>NUCLEOTIDE SEQUENCE [LARGE SCALE GENOMIC DNA]</scope>
    <source>
        <strain evidence="3 4">DSM 13484</strain>
    </source>
</reference>
<keyword evidence="4" id="KW-1185">Reference proteome</keyword>
<dbReference type="InterPro" id="IPR015315">
    <property type="entry name" value="DUF1963"/>
</dbReference>
<sequence length="664" mass="74429">MARSFQRRQAHLNFIPMSNNTLPAFSIPENGQPIWRIDGFDFEWLPATHWSISEGDGRLYVGLQGRITGYDDKKHGHIVNDYQHGEVYLNFALGGVYRNGVPTGVFHLEADKEPTYACTLWKGGFHYSLESYGTLTLQDGWVGFEGYLQGIVNNQPYRVQVARSLPVAALNWQHYRFTSLEEAFQAPAGQVQHLRLTDPGIETFPEQLYACTALKTLHIHFTGKNSHSLAAIPARINSFTELKELSLTGISRVTAIPPEIAQLTSLENLVINGSQATAIPPELLQLPRLKYCYLVGNQLESLPAAFSPALATLALQQNRLSTLPETIGNLPALTHLDIRRNPLQQLPANIRHIKKLNLELEKKQQLLDYAYKGADGRGAITWDDRLFLAGKDPELLSLLDQAITGAGFSAYRQGLLHLALKAVALGTTEPDTYATKGNTRFGGLPDLPPGMGYPAFTTYHGDTKGMQFIAQLNLASLAAYQEYLPRTGILYFFIEDQESFNCRVFYYDGDPAQLQFAGDLPIDEEFIYDDNGIYAPYLARAAKFPSLPSFYHDQHFYTGDAQHLAAFEEEVDYEEKEQFLQRLKPGGYTHGINDYVFTQHESPQIQAADKLGGKPEEWMVLLSVDSDAKTGFQFWDAGTIFFVIHKSDLARKDFSQVYYGLESS</sequence>
<dbReference type="Proteomes" id="UP000316778">
    <property type="component" value="Unassembled WGS sequence"/>
</dbReference>
<comment type="caution">
    <text evidence="3">The sequence shown here is derived from an EMBL/GenBank/DDBJ whole genome shotgun (WGS) entry which is preliminary data.</text>
</comment>
<dbReference type="SMART" id="SM00364">
    <property type="entry name" value="LRR_BAC"/>
    <property type="match status" value="4"/>
</dbReference>
<dbReference type="SUPFAM" id="SSF52058">
    <property type="entry name" value="L domain-like"/>
    <property type="match status" value="1"/>
</dbReference>
<dbReference type="Gene3D" id="3.80.10.10">
    <property type="entry name" value="Ribonuclease Inhibitor"/>
    <property type="match status" value="1"/>
</dbReference>
<dbReference type="InterPro" id="IPR032675">
    <property type="entry name" value="LRR_dom_sf"/>
</dbReference>
<dbReference type="SUPFAM" id="SSF103032">
    <property type="entry name" value="Hypothetical protein YwqG"/>
    <property type="match status" value="1"/>
</dbReference>
<proteinExistence type="predicted"/>
<evidence type="ECO:0000313" key="4">
    <source>
        <dbReference type="Proteomes" id="UP000316778"/>
    </source>
</evidence>
<dbReference type="GO" id="GO:0005737">
    <property type="term" value="C:cytoplasm"/>
    <property type="evidence" value="ECO:0007669"/>
    <property type="project" value="TreeGrafter"/>
</dbReference>
<dbReference type="PANTHER" id="PTHR48051:SF1">
    <property type="entry name" value="RAS SUPPRESSOR PROTEIN 1"/>
    <property type="match status" value="1"/>
</dbReference>
<gene>
    <name evidence="3" type="ORF">LX66_2726</name>
</gene>
<dbReference type="Pfam" id="PF09234">
    <property type="entry name" value="DUF1963"/>
    <property type="match status" value="1"/>
</dbReference>
<evidence type="ECO:0000256" key="1">
    <source>
        <dbReference type="ARBA" id="ARBA00022614"/>
    </source>
</evidence>